<organism evidence="2 3">
    <name type="scientific">Nocardioides scoriae</name>
    <dbReference type="NCBI Taxonomy" id="642780"/>
    <lineage>
        <taxon>Bacteria</taxon>
        <taxon>Bacillati</taxon>
        <taxon>Actinomycetota</taxon>
        <taxon>Actinomycetes</taxon>
        <taxon>Propionibacteriales</taxon>
        <taxon>Nocardioidaceae</taxon>
        <taxon>Nocardioides</taxon>
    </lineage>
</organism>
<dbReference type="SUPFAM" id="SSF51730">
    <property type="entry name" value="FAD-linked oxidoreductase"/>
    <property type="match status" value="1"/>
</dbReference>
<dbReference type="Gene3D" id="3.20.20.220">
    <property type="match status" value="1"/>
</dbReference>
<evidence type="ECO:0000313" key="3">
    <source>
        <dbReference type="Proteomes" id="UP000198859"/>
    </source>
</evidence>
<dbReference type="OrthoDB" id="9773461at2"/>
<evidence type="ECO:0000256" key="1">
    <source>
        <dbReference type="ARBA" id="ARBA00023002"/>
    </source>
</evidence>
<keyword evidence="3" id="KW-1185">Reference proteome</keyword>
<dbReference type="AlphaFoldDB" id="A0A1H1WCY3"/>
<gene>
    <name evidence="2" type="ORF">SAMN04488570_3123</name>
</gene>
<protein>
    <submittedName>
        <fullName evidence="2">Proline dehydrogenase</fullName>
    </submittedName>
</protein>
<reference evidence="3" key="1">
    <citation type="submission" date="2016-10" db="EMBL/GenBank/DDBJ databases">
        <authorList>
            <person name="Varghese N."/>
            <person name="Submissions S."/>
        </authorList>
    </citation>
    <scope>NUCLEOTIDE SEQUENCE [LARGE SCALE GENOMIC DNA]</scope>
    <source>
        <strain evidence="3">DSM 22127</strain>
    </source>
</reference>
<dbReference type="RefSeq" id="WP_091731512.1">
    <property type="nucleotide sequence ID" value="NZ_LT629757.1"/>
</dbReference>
<accession>A0A1H1WCY3</accession>
<dbReference type="EMBL" id="LT629757">
    <property type="protein sequence ID" value="SDS95218.1"/>
    <property type="molecule type" value="Genomic_DNA"/>
</dbReference>
<dbReference type="GO" id="GO:0016491">
    <property type="term" value="F:oxidoreductase activity"/>
    <property type="evidence" value="ECO:0007669"/>
    <property type="project" value="UniProtKB-KW"/>
</dbReference>
<dbReference type="InterPro" id="IPR029041">
    <property type="entry name" value="FAD-linked_oxidoreductase-like"/>
</dbReference>
<name>A0A1H1WCY3_9ACTN</name>
<proteinExistence type="predicted"/>
<keyword evidence="1" id="KW-0560">Oxidoreductase</keyword>
<dbReference type="Proteomes" id="UP000198859">
    <property type="component" value="Chromosome I"/>
</dbReference>
<sequence length="294" mass="31136">MLKRVLRRLLSPLLALVVGRAGRAYVTGRTRDSALLVAMRLLGAGYAVTLAYWDSGESPRQIEAEVAGCIAALAGCGRAPRVAVKAPQLGFDADALGRLATQAREAGVGLVLDSHGPDEATRTLELARVVRDHGADTGVAVAARWDRSPDDARAAAADGLGVRVVKGQWAQPGRREDDPRLREACDRVLAALPAGAASIATHDTRLLERAVGDHRPAGVELLFGLPARRALALARRHDLPVRFYVAYGAPTTGFSPSEVLRRPRLGRDLAGGAVTAGLNPRRRLAEALRGARVS</sequence>
<dbReference type="STRING" id="642780.SAMN04488570_3123"/>
<evidence type="ECO:0000313" key="2">
    <source>
        <dbReference type="EMBL" id="SDS95218.1"/>
    </source>
</evidence>